<feature type="transmembrane region" description="Helical" evidence="1">
    <location>
        <begin position="20"/>
        <end position="41"/>
    </location>
</feature>
<gene>
    <name evidence="2" type="ORF">RIF29_14086</name>
</gene>
<evidence type="ECO:0000313" key="2">
    <source>
        <dbReference type="EMBL" id="KAK7273040.1"/>
    </source>
</evidence>
<dbReference type="EMBL" id="JAYWIO010000003">
    <property type="protein sequence ID" value="KAK7273040.1"/>
    <property type="molecule type" value="Genomic_DNA"/>
</dbReference>
<comment type="caution">
    <text evidence="2">The sequence shown here is derived from an EMBL/GenBank/DDBJ whole genome shotgun (WGS) entry which is preliminary data.</text>
</comment>
<accession>A0AAN9IDG7</accession>
<proteinExistence type="predicted"/>
<protein>
    <submittedName>
        <fullName evidence="2">Uncharacterized protein</fullName>
    </submittedName>
</protein>
<reference evidence="2 3" key="1">
    <citation type="submission" date="2024-01" db="EMBL/GenBank/DDBJ databases">
        <title>The genomes of 5 underutilized Papilionoideae crops provide insights into root nodulation and disease resistanc.</title>
        <authorList>
            <person name="Yuan L."/>
        </authorList>
    </citation>
    <scope>NUCLEOTIDE SEQUENCE [LARGE SCALE GENOMIC DNA]</scope>
    <source>
        <strain evidence="2">ZHUSHIDOU_FW_LH</strain>
        <tissue evidence="2">Leaf</tissue>
    </source>
</reference>
<dbReference type="Proteomes" id="UP001372338">
    <property type="component" value="Unassembled WGS sequence"/>
</dbReference>
<keyword evidence="1" id="KW-1133">Transmembrane helix</keyword>
<keyword evidence="3" id="KW-1185">Reference proteome</keyword>
<organism evidence="2 3">
    <name type="scientific">Crotalaria pallida</name>
    <name type="common">Smooth rattlebox</name>
    <name type="synonym">Crotalaria striata</name>
    <dbReference type="NCBI Taxonomy" id="3830"/>
    <lineage>
        <taxon>Eukaryota</taxon>
        <taxon>Viridiplantae</taxon>
        <taxon>Streptophyta</taxon>
        <taxon>Embryophyta</taxon>
        <taxon>Tracheophyta</taxon>
        <taxon>Spermatophyta</taxon>
        <taxon>Magnoliopsida</taxon>
        <taxon>eudicotyledons</taxon>
        <taxon>Gunneridae</taxon>
        <taxon>Pentapetalae</taxon>
        <taxon>rosids</taxon>
        <taxon>fabids</taxon>
        <taxon>Fabales</taxon>
        <taxon>Fabaceae</taxon>
        <taxon>Papilionoideae</taxon>
        <taxon>50 kb inversion clade</taxon>
        <taxon>genistoids sensu lato</taxon>
        <taxon>core genistoids</taxon>
        <taxon>Crotalarieae</taxon>
        <taxon>Crotalaria</taxon>
    </lineage>
</organism>
<dbReference type="AlphaFoldDB" id="A0AAN9IDG7"/>
<keyword evidence="1" id="KW-0472">Membrane</keyword>
<sequence>MADIKNLKSEMHKKSLPVIVQSYGFGIILLAVIVKPATLLLTNQQKGVGKDTKSYCVLKANNVGWEEGSPSFV</sequence>
<keyword evidence="1" id="KW-0812">Transmembrane</keyword>
<name>A0AAN9IDG7_CROPI</name>
<evidence type="ECO:0000313" key="3">
    <source>
        <dbReference type="Proteomes" id="UP001372338"/>
    </source>
</evidence>
<evidence type="ECO:0000256" key="1">
    <source>
        <dbReference type="SAM" id="Phobius"/>
    </source>
</evidence>